<dbReference type="HOGENOM" id="CLU_092081_0_0_12"/>
<name>F5YH24_TREPZ</name>
<evidence type="ECO:0000256" key="1">
    <source>
        <dbReference type="SAM" id="Phobius"/>
    </source>
</evidence>
<reference evidence="2 3" key="2">
    <citation type="journal article" date="2011" name="ISME J.">
        <title>RNA-seq reveals cooperative metabolic interactions between two termite-gut spirochete species in co-culture.</title>
        <authorList>
            <person name="Rosenthal A.Z."/>
            <person name="Matson E.G."/>
            <person name="Eldar A."/>
            <person name="Leadbetter J.R."/>
        </authorList>
    </citation>
    <scope>NUCLEOTIDE SEQUENCE [LARGE SCALE GENOMIC DNA]</scope>
    <source>
        <strain evidence="3">ATCC BAA-887 / DSM 12427 / ZAS-2</strain>
    </source>
</reference>
<evidence type="ECO:0000313" key="2">
    <source>
        <dbReference type="EMBL" id="AEF84443.1"/>
    </source>
</evidence>
<feature type="transmembrane region" description="Helical" evidence="1">
    <location>
        <begin position="146"/>
        <end position="174"/>
    </location>
</feature>
<keyword evidence="1" id="KW-0812">Transmembrane</keyword>
<accession>F5YH24</accession>
<dbReference type="STRING" id="545694.TREPR_2481"/>
<keyword evidence="1" id="KW-1133">Transmembrane helix</keyword>
<dbReference type="KEGG" id="tpi:TREPR_2481"/>
<dbReference type="AlphaFoldDB" id="F5YH24"/>
<reference evidence="3" key="1">
    <citation type="submission" date="2009-12" db="EMBL/GenBank/DDBJ databases">
        <title>Complete sequence of Treponema primitia strain ZAS-2.</title>
        <authorList>
            <person name="Tetu S.G."/>
            <person name="Matson E."/>
            <person name="Ren Q."/>
            <person name="Seshadri R."/>
            <person name="Elbourne L."/>
            <person name="Hassan K.A."/>
            <person name="Durkin A."/>
            <person name="Radune D."/>
            <person name="Mohamoud Y."/>
            <person name="Shay R."/>
            <person name="Jin S."/>
            <person name="Zhang X."/>
            <person name="Lucey K."/>
            <person name="Ballor N.R."/>
            <person name="Ottesen E."/>
            <person name="Rosenthal R."/>
            <person name="Allen A."/>
            <person name="Leadbetter J.R."/>
            <person name="Paulsen I.T."/>
        </authorList>
    </citation>
    <scope>NUCLEOTIDE SEQUENCE [LARGE SCALE GENOMIC DNA]</scope>
    <source>
        <strain evidence="3">ATCC BAA-887 / DSM 12427 / ZAS-2</strain>
    </source>
</reference>
<dbReference type="EMBL" id="CP001843">
    <property type="protein sequence ID" value="AEF84443.1"/>
    <property type="molecule type" value="Genomic_DNA"/>
</dbReference>
<organism evidence="2 3">
    <name type="scientific">Treponema primitia (strain ATCC BAA-887 / DSM 12427 / ZAS-2)</name>
    <dbReference type="NCBI Taxonomy" id="545694"/>
    <lineage>
        <taxon>Bacteria</taxon>
        <taxon>Pseudomonadati</taxon>
        <taxon>Spirochaetota</taxon>
        <taxon>Spirochaetia</taxon>
        <taxon>Spirochaetales</taxon>
        <taxon>Treponemataceae</taxon>
        <taxon>Treponema</taxon>
    </lineage>
</organism>
<gene>
    <name evidence="2" type="ordered locus">TREPR_2481</name>
</gene>
<feature type="transmembrane region" description="Helical" evidence="1">
    <location>
        <begin position="51"/>
        <end position="72"/>
    </location>
</feature>
<protein>
    <submittedName>
        <fullName evidence="2">Putative membrane protein</fullName>
    </submittedName>
</protein>
<feature type="transmembrane region" description="Helical" evidence="1">
    <location>
        <begin position="211"/>
        <end position="231"/>
    </location>
</feature>
<dbReference type="RefSeq" id="WP_015707729.1">
    <property type="nucleotide sequence ID" value="NC_015578.1"/>
</dbReference>
<proteinExistence type="predicted"/>
<sequence length="242" mass="26547">MKRAQKEGVPNSLPLCSRAQQVPGLIFLCIAGALLNNFFYWFFVLKAGIPLYLDTALTIALTFYGGAFWGVLTGVFTNLILHSVWFEGWGNYLFIICNAAVAMITALFIRLFPVELGYLPVHREALPEGLPLLRSQRIKNIMDSGIVLIILSFVLCAAISLLGGIVAACIKVFAVSSNGGFGPELFFAPFLSRKNLPVFIVEALSRIPLNIIDRIVTVAGGYGIACIISFFRDSVFRYGKGR</sequence>
<keyword evidence="1" id="KW-0472">Membrane</keyword>
<keyword evidence="3" id="KW-1185">Reference proteome</keyword>
<dbReference type="Proteomes" id="UP000009223">
    <property type="component" value="Chromosome"/>
</dbReference>
<evidence type="ECO:0000313" key="3">
    <source>
        <dbReference type="Proteomes" id="UP000009223"/>
    </source>
</evidence>
<dbReference type="OrthoDB" id="359417at2"/>
<feature type="transmembrane region" description="Helical" evidence="1">
    <location>
        <begin position="22"/>
        <end position="44"/>
    </location>
</feature>
<feature type="transmembrane region" description="Helical" evidence="1">
    <location>
        <begin position="92"/>
        <end position="113"/>
    </location>
</feature>